<dbReference type="EC" id="3.1.26.4" evidence="6 14"/>
<keyword evidence="10 14" id="KW-0479">Metal-binding</keyword>
<comment type="cofactor">
    <cofactor evidence="2">
        <name>Mg(2+)</name>
        <dbReference type="ChEBI" id="CHEBI:18420"/>
    </cofactor>
</comment>
<reference evidence="19 20" key="1">
    <citation type="submission" date="2018-07" db="EMBL/GenBank/DDBJ databases">
        <title>Genomic Encyclopedia of Type Strains, Phase IV (KMG-IV): sequencing the most valuable type-strain genomes for metagenomic binning, comparative biology and taxonomic classification.</title>
        <authorList>
            <person name="Goeker M."/>
        </authorList>
    </citation>
    <scope>NUCLEOTIDE SEQUENCE [LARGE SCALE GENOMIC DNA]</scope>
    <source>
        <strain evidence="19 20">DSM 44952</strain>
    </source>
</reference>
<evidence type="ECO:0000256" key="2">
    <source>
        <dbReference type="ARBA" id="ARBA00001946"/>
    </source>
</evidence>
<dbReference type="GO" id="GO:0032299">
    <property type="term" value="C:ribonuclease H2 complex"/>
    <property type="evidence" value="ECO:0007669"/>
    <property type="project" value="TreeGrafter"/>
</dbReference>
<feature type="binding site" evidence="14 15">
    <location>
        <position position="63"/>
    </location>
    <ligand>
        <name>a divalent metal cation</name>
        <dbReference type="ChEBI" id="CHEBI:60240"/>
    </ligand>
</feature>
<dbReference type="Pfam" id="PF01351">
    <property type="entry name" value="RNase_HII"/>
    <property type="match status" value="1"/>
</dbReference>
<dbReference type="EMBL" id="QQAZ01000007">
    <property type="protein sequence ID" value="RDI49006.1"/>
    <property type="molecule type" value="Genomic_DNA"/>
</dbReference>
<dbReference type="HAMAP" id="MF_00052_B">
    <property type="entry name" value="RNase_HII_B"/>
    <property type="match status" value="1"/>
</dbReference>
<dbReference type="InterPro" id="IPR012337">
    <property type="entry name" value="RNaseH-like_sf"/>
</dbReference>
<evidence type="ECO:0000256" key="11">
    <source>
        <dbReference type="ARBA" id="ARBA00022759"/>
    </source>
</evidence>
<accession>A0A370H4P6</accession>
<evidence type="ECO:0000313" key="20">
    <source>
        <dbReference type="Proteomes" id="UP000255355"/>
    </source>
</evidence>
<feature type="region of interest" description="Disordered" evidence="17">
    <location>
        <begin position="1"/>
        <end position="24"/>
    </location>
</feature>
<gene>
    <name evidence="14" type="primary">rnhB</name>
    <name evidence="19" type="ORF">DFR68_107131</name>
</gene>
<sequence>MVAAVARNQQRAARKGKGGKGIRPIAVRSGDWPPRVVMRKASGLRTLEAALIRSGLGPVAGVDEAGRGCCAGPLVVAACLLAPKAYDSLAELDDSKRLTEATRERLFPIIKRRALAWQVVVIPAWEIDAIGIHVANIEGMRRAVAGLGADPGYVLTDGFRVPGIPVPSLPVIGGDASAACIAAASILAKVTRDRMMVDLDKRIPGYGFAAHKGYNTPEHLAALKELGPSNEHRRSWRNVRLNGQSEGVAPDETVDAAVLDAEEAIDPEAMIEAEALMDPEGVVADPDMPESRRVATGTAHAR</sequence>
<dbReference type="GO" id="GO:0006298">
    <property type="term" value="P:mismatch repair"/>
    <property type="evidence" value="ECO:0007669"/>
    <property type="project" value="TreeGrafter"/>
</dbReference>
<dbReference type="SUPFAM" id="SSF53098">
    <property type="entry name" value="Ribonuclease H-like"/>
    <property type="match status" value="1"/>
</dbReference>
<dbReference type="InterPro" id="IPR022898">
    <property type="entry name" value="RNase_HII"/>
</dbReference>
<evidence type="ECO:0000256" key="15">
    <source>
        <dbReference type="PROSITE-ProRule" id="PRU01319"/>
    </source>
</evidence>
<organism evidence="19 20">
    <name type="scientific">Nocardia mexicana</name>
    <dbReference type="NCBI Taxonomy" id="279262"/>
    <lineage>
        <taxon>Bacteria</taxon>
        <taxon>Bacillati</taxon>
        <taxon>Actinomycetota</taxon>
        <taxon>Actinomycetes</taxon>
        <taxon>Mycobacteriales</taxon>
        <taxon>Nocardiaceae</taxon>
        <taxon>Nocardia</taxon>
    </lineage>
</organism>
<evidence type="ECO:0000259" key="18">
    <source>
        <dbReference type="PROSITE" id="PS51975"/>
    </source>
</evidence>
<dbReference type="AlphaFoldDB" id="A0A370H4P6"/>
<feature type="binding site" evidence="14 15">
    <location>
        <position position="157"/>
    </location>
    <ligand>
        <name>a divalent metal cation</name>
        <dbReference type="ChEBI" id="CHEBI:60240"/>
    </ligand>
</feature>
<evidence type="ECO:0000256" key="12">
    <source>
        <dbReference type="ARBA" id="ARBA00022801"/>
    </source>
</evidence>
<dbReference type="GO" id="GO:0005737">
    <property type="term" value="C:cytoplasm"/>
    <property type="evidence" value="ECO:0007669"/>
    <property type="project" value="UniProtKB-SubCell"/>
</dbReference>
<evidence type="ECO:0000256" key="5">
    <source>
        <dbReference type="ARBA" id="ARBA00007383"/>
    </source>
</evidence>
<keyword evidence="9 14" id="KW-0540">Nuclease</keyword>
<comment type="cofactor">
    <cofactor evidence="14 15">
        <name>Mn(2+)</name>
        <dbReference type="ChEBI" id="CHEBI:29035"/>
    </cofactor>
    <cofactor evidence="14 15">
        <name>Mg(2+)</name>
        <dbReference type="ChEBI" id="CHEBI:18420"/>
    </cofactor>
    <text evidence="14 15">Manganese or magnesium. Binds 1 divalent metal ion per monomer in the absence of substrate. May bind a second metal ion after substrate binding.</text>
</comment>
<dbReference type="InterPro" id="IPR024567">
    <property type="entry name" value="RNase_HII/HIII_dom"/>
</dbReference>
<dbReference type="NCBIfam" id="NF000600">
    <property type="entry name" value="PRK00015.2-4"/>
    <property type="match status" value="1"/>
</dbReference>
<dbReference type="NCBIfam" id="NF000598">
    <property type="entry name" value="PRK00015.2-2"/>
    <property type="match status" value="1"/>
</dbReference>
<comment type="catalytic activity">
    <reaction evidence="1 14 15 16">
        <text>Endonucleolytic cleavage to 5'-phosphomonoester.</text>
        <dbReference type="EC" id="3.1.26.4"/>
    </reaction>
</comment>
<dbReference type="Gene3D" id="3.30.420.10">
    <property type="entry name" value="Ribonuclease H-like superfamily/Ribonuclease H"/>
    <property type="match status" value="1"/>
</dbReference>
<evidence type="ECO:0000256" key="6">
    <source>
        <dbReference type="ARBA" id="ARBA00012180"/>
    </source>
</evidence>
<keyword evidence="20" id="KW-1185">Reference proteome</keyword>
<proteinExistence type="inferred from homology"/>
<dbReference type="GO" id="GO:0030145">
    <property type="term" value="F:manganese ion binding"/>
    <property type="evidence" value="ECO:0007669"/>
    <property type="project" value="UniProtKB-UniRule"/>
</dbReference>
<evidence type="ECO:0000256" key="10">
    <source>
        <dbReference type="ARBA" id="ARBA00022723"/>
    </source>
</evidence>
<feature type="region of interest" description="Disordered" evidence="17">
    <location>
        <begin position="281"/>
        <end position="302"/>
    </location>
</feature>
<evidence type="ECO:0000256" key="9">
    <source>
        <dbReference type="ARBA" id="ARBA00022722"/>
    </source>
</evidence>
<dbReference type="Proteomes" id="UP000255355">
    <property type="component" value="Unassembled WGS sequence"/>
</dbReference>
<evidence type="ECO:0000256" key="14">
    <source>
        <dbReference type="HAMAP-Rule" id="MF_00052"/>
    </source>
</evidence>
<dbReference type="GO" id="GO:0003723">
    <property type="term" value="F:RNA binding"/>
    <property type="evidence" value="ECO:0007669"/>
    <property type="project" value="UniProtKB-UniRule"/>
</dbReference>
<feature type="binding site" evidence="14 15">
    <location>
        <position position="64"/>
    </location>
    <ligand>
        <name>a divalent metal cation</name>
        <dbReference type="ChEBI" id="CHEBI:60240"/>
    </ligand>
</feature>
<feature type="compositionally biased region" description="Low complexity" evidence="17">
    <location>
        <begin position="1"/>
        <end position="11"/>
    </location>
</feature>
<keyword evidence="8 14" id="KW-0963">Cytoplasm</keyword>
<dbReference type="InterPro" id="IPR001352">
    <property type="entry name" value="RNase_HII/HIII"/>
</dbReference>
<dbReference type="GO" id="GO:0043137">
    <property type="term" value="P:DNA replication, removal of RNA primer"/>
    <property type="evidence" value="ECO:0007669"/>
    <property type="project" value="TreeGrafter"/>
</dbReference>
<dbReference type="PANTHER" id="PTHR10954:SF18">
    <property type="entry name" value="RIBONUCLEASE HII"/>
    <property type="match status" value="1"/>
</dbReference>
<comment type="similarity">
    <text evidence="5 14 16">Belongs to the RNase HII family.</text>
</comment>
<dbReference type="FunFam" id="3.30.420.10:FF:000113">
    <property type="entry name" value="Ribonuclease HII"/>
    <property type="match status" value="1"/>
</dbReference>
<evidence type="ECO:0000256" key="17">
    <source>
        <dbReference type="SAM" id="MobiDB-lite"/>
    </source>
</evidence>
<protein>
    <recommendedName>
        <fullName evidence="7 14">Ribonuclease HII</fullName>
        <shortName evidence="14">RNase HII</shortName>
        <ecNumber evidence="6 14">3.1.26.4</ecNumber>
    </recommendedName>
</protein>
<evidence type="ECO:0000256" key="3">
    <source>
        <dbReference type="ARBA" id="ARBA00004065"/>
    </source>
</evidence>
<dbReference type="NCBIfam" id="NF000595">
    <property type="entry name" value="PRK00015.1-3"/>
    <property type="match status" value="1"/>
</dbReference>
<evidence type="ECO:0000313" key="19">
    <source>
        <dbReference type="EMBL" id="RDI49006.1"/>
    </source>
</evidence>
<dbReference type="PROSITE" id="PS51975">
    <property type="entry name" value="RNASE_H_2"/>
    <property type="match status" value="1"/>
</dbReference>
<dbReference type="CDD" id="cd07182">
    <property type="entry name" value="RNase_HII_bacteria_HII_like"/>
    <property type="match status" value="1"/>
</dbReference>
<evidence type="ECO:0000256" key="16">
    <source>
        <dbReference type="RuleBase" id="RU003515"/>
    </source>
</evidence>
<comment type="subcellular location">
    <subcellularLocation>
        <location evidence="4 14">Cytoplasm</location>
    </subcellularLocation>
</comment>
<feature type="domain" description="RNase H type-2" evidence="18">
    <location>
        <begin position="57"/>
        <end position="248"/>
    </location>
</feature>
<comment type="caution">
    <text evidence="19">The sequence shown here is derived from an EMBL/GenBank/DDBJ whole genome shotgun (WGS) entry which is preliminary data.</text>
</comment>
<keyword evidence="13 14" id="KW-0464">Manganese</keyword>
<dbReference type="OrthoDB" id="9803420at2"/>
<evidence type="ECO:0000256" key="1">
    <source>
        <dbReference type="ARBA" id="ARBA00000077"/>
    </source>
</evidence>
<evidence type="ECO:0000256" key="7">
    <source>
        <dbReference type="ARBA" id="ARBA00019179"/>
    </source>
</evidence>
<evidence type="ECO:0000256" key="8">
    <source>
        <dbReference type="ARBA" id="ARBA00022490"/>
    </source>
</evidence>
<dbReference type="PANTHER" id="PTHR10954">
    <property type="entry name" value="RIBONUCLEASE H2 SUBUNIT A"/>
    <property type="match status" value="1"/>
</dbReference>
<name>A0A370H4P6_9NOCA</name>
<evidence type="ECO:0000256" key="13">
    <source>
        <dbReference type="ARBA" id="ARBA00023211"/>
    </source>
</evidence>
<evidence type="ECO:0000256" key="4">
    <source>
        <dbReference type="ARBA" id="ARBA00004496"/>
    </source>
</evidence>
<comment type="function">
    <text evidence="3 14 16">Endonuclease that specifically degrades the RNA of RNA-DNA hybrids.</text>
</comment>
<dbReference type="InterPro" id="IPR036397">
    <property type="entry name" value="RNaseH_sf"/>
</dbReference>
<dbReference type="GO" id="GO:0004523">
    <property type="term" value="F:RNA-DNA hybrid ribonuclease activity"/>
    <property type="evidence" value="ECO:0007669"/>
    <property type="project" value="UniProtKB-UniRule"/>
</dbReference>
<keyword evidence="11 14" id="KW-0255">Endonuclease</keyword>
<keyword evidence="12 14" id="KW-0378">Hydrolase</keyword>
<dbReference type="STRING" id="1210089.GCA_001613165_00621"/>